<evidence type="ECO:0000313" key="2">
    <source>
        <dbReference type="Proteomes" id="UP000009284"/>
    </source>
</evidence>
<dbReference type="KEGG" id="tas:TASI_0890"/>
<sequence>MPEISEGSRRICIKSLIFIENYERIIVFNFLKIHKNFRFKFRDIKGIKLKFKRIFRFF</sequence>
<name>G4Q9P3_TAYAM</name>
<protein>
    <submittedName>
        <fullName evidence="1">Uncharacterized protein</fullName>
    </submittedName>
</protein>
<accession>G4Q9P3</accession>
<dbReference type="HOGENOM" id="CLU_2977736_0_0_4"/>
<gene>
    <name evidence="1" type="ordered locus">TASI_0890</name>
</gene>
<dbReference type="EMBL" id="CP003059">
    <property type="protein sequence ID" value="AEP36659.1"/>
    <property type="molecule type" value="Genomic_DNA"/>
</dbReference>
<dbReference type="AlphaFoldDB" id="G4Q9P3"/>
<reference key="1">
    <citation type="submission" date="2011-09" db="EMBL/GenBank/DDBJ databases">
        <title>Genomic characterization of the Taylorella genus.</title>
        <authorList>
            <person name="Hebert L."/>
            <person name="Moumen B."/>
            <person name="Pons N."/>
            <person name="Duquesne F."/>
            <person name="Breuil M.-F."/>
            <person name="Goux D."/>
            <person name="Batto J.-M."/>
            <person name="Renault P."/>
            <person name="Laugier C."/>
            <person name="Petry S."/>
        </authorList>
    </citation>
    <scope>NUCLEOTIDE SEQUENCE</scope>
    <source>
        <strain>MCE3</strain>
    </source>
</reference>
<keyword evidence="2" id="KW-1185">Reference proteome</keyword>
<dbReference type="STRING" id="1008459.TASI_0890"/>
<evidence type="ECO:0000313" key="1">
    <source>
        <dbReference type="EMBL" id="AEP36659.1"/>
    </source>
</evidence>
<proteinExistence type="predicted"/>
<organism evidence="1 2">
    <name type="scientific">Taylorella asinigenitalis (strain MCE3)</name>
    <dbReference type="NCBI Taxonomy" id="1008459"/>
    <lineage>
        <taxon>Bacteria</taxon>
        <taxon>Pseudomonadati</taxon>
        <taxon>Pseudomonadota</taxon>
        <taxon>Betaproteobacteria</taxon>
        <taxon>Burkholderiales</taxon>
        <taxon>Alcaligenaceae</taxon>
        <taxon>Taylorella</taxon>
    </lineage>
</organism>
<dbReference type="Proteomes" id="UP000009284">
    <property type="component" value="Chromosome"/>
</dbReference>
<reference evidence="1 2" key="2">
    <citation type="journal article" date="2012" name="PLoS ONE">
        <title>Genomic characterization of the taylorella genus.</title>
        <authorList>
            <person name="Hebert L."/>
            <person name="Moumen B."/>
            <person name="Pons N."/>
            <person name="Duquesne F."/>
            <person name="Breuil M.F."/>
            <person name="Goux D."/>
            <person name="Batto J.M."/>
            <person name="Laugier C."/>
            <person name="Renault P."/>
            <person name="Petry S."/>
        </authorList>
    </citation>
    <scope>NUCLEOTIDE SEQUENCE [LARGE SCALE GENOMIC DNA]</scope>
    <source>
        <strain evidence="1 2">MCE3</strain>
    </source>
</reference>